<dbReference type="PANTHER" id="PTHR30532">
    <property type="entry name" value="IRON III DICITRATE-BINDING PERIPLASMIC PROTEIN"/>
    <property type="match status" value="1"/>
</dbReference>
<evidence type="ECO:0000256" key="3">
    <source>
        <dbReference type="ARBA" id="ARBA00022448"/>
    </source>
</evidence>
<accession>A0ABU6GAI0</accession>
<evidence type="ECO:0000256" key="1">
    <source>
        <dbReference type="ARBA" id="ARBA00004196"/>
    </source>
</evidence>
<dbReference type="InterPro" id="IPR051313">
    <property type="entry name" value="Bact_iron-sidero_bind"/>
</dbReference>
<feature type="coiled-coil region" evidence="5">
    <location>
        <begin position="179"/>
        <end position="206"/>
    </location>
</feature>
<sequence length="334" mass="36190">MSQRLKSLVVLLAVLLLIAGCGAKSITDSGASPSASPEAASANAERVIKHVRGEAKIKGTPKRIVALEWKYVEELLSLGIQPVGVADIAGYKKWISAKPELAANVQDVGTRQEPSLEVITSLKPDLIIAAGNRVKNNYEQLSAIAPTLVFDQYLEDTSKNQYAEMESHFKVIADVVGKKTEADAVLADLNKSYEAAKAKLQAAGKAGTEYVLASASSNQNAVSFRLFLDNSAATEVLNRIGLKNAYKSQKYEANGFSAASVESLLSVQQADLLYVIQPDDDVFAKQLKDNDVWKSLKFVKENRLYPLGGDMWLYGGPGSLKLLVEKTVEQLTKK</sequence>
<dbReference type="Gene3D" id="3.40.50.1980">
    <property type="entry name" value="Nitrogenase molybdenum iron protein domain"/>
    <property type="match status" value="2"/>
</dbReference>
<dbReference type="Pfam" id="PF01497">
    <property type="entry name" value="Peripla_BP_2"/>
    <property type="match status" value="1"/>
</dbReference>
<organism evidence="7 8">
    <name type="scientific">Paenibacillus alba</name>
    <dbReference type="NCBI Taxonomy" id="1197127"/>
    <lineage>
        <taxon>Bacteria</taxon>
        <taxon>Bacillati</taxon>
        <taxon>Bacillota</taxon>
        <taxon>Bacilli</taxon>
        <taxon>Bacillales</taxon>
        <taxon>Paenibacillaceae</taxon>
        <taxon>Paenibacillus</taxon>
    </lineage>
</organism>
<keyword evidence="3" id="KW-0813">Transport</keyword>
<dbReference type="SUPFAM" id="SSF53807">
    <property type="entry name" value="Helical backbone' metal receptor"/>
    <property type="match status" value="1"/>
</dbReference>
<keyword evidence="8" id="KW-1185">Reference proteome</keyword>
<comment type="caution">
    <text evidence="7">The sequence shown here is derived from an EMBL/GenBank/DDBJ whole genome shotgun (WGS) entry which is preliminary data.</text>
</comment>
<evidence type="ECO:0000313" key="7">
    <source>
        <dbReference type="EMBL" id="MEC0231202.1"/>
    </source>
</evidence>
<evidence type="ECO:0000256" key="5">
    <source>
        <dbReference type="SAM" id="Coils"/>
    </source>
</evidence>
<evidence type="ECO:0000256" key="4">
    <source>
        <dbReference type="ARBA" id="ARBA00022729"/>
    </source>
</evidence>
<keyword evidence="5" id="KW-0175">Coiled coil</keyword>
<dbReference type="PROSITE" id="PS50983">
    <property type="entry name" value="FE_B12_PBP"/>
    <property type="match status" value="1"/>
</dbReference>
<dbReference type="CDD" id="cd01146">
    <property type="entry name" value="FhuD"/>
    <property type="match status" value="1"/>
</dbReference>
<evidence type="ECO:0000256" key="2">
    <source>
        <dbReference type="ARBA" id="ARBA00008814"/>
    </source>
</evidence>
<feature type="domain" description="Fe/B12 periplasmic-binding" evidence="6">
    <location>
        <begin position="63"/>
        <end position="334"/>
    </location>
</feature>
<dbReference type="InterPro" id="IPR002491">
    <property type="entry name" value="ABC_transptr_periplasmic_BD"/>
</dbReference>
<reference evidence="7 8" key="1">
    <citation type="submission" date="2023-03" db="EMBL/GenBank/DDBJ databases">
        <title>Bacillus Genome Sequencing.</title>
        <authorList>
            <person name="Dunlap C."/>
        </authorList>
    </citation>
    <scope>NUCLEOTIDE SEQUENCE [LARGE SCALE GENOMIC DNA]</scope>
    <source>
        <strain evidence="7 8">BD-533</strain>
    </source>
</reference>
<dbReference type="PANTHER" id="PTHR30532:SF29">
    <property type="entry name" value="FE(3+) DICITRATE-BINDING PERIPLASMIC PROTEIN"/>
    <property type="match status" value="1"/>
</dbReference>
<dbReference type="PRINTS" id="PR01715">
    <property type="entry name" value="FERRIBNDNGPP"/>
</dbReference>
<dbReference type="Proteomes" id="UP001338137">
    <property type="component" value="Unassembled WGS sequence"/>
</dbReference>
<dbReference type="EMBL" id="JARLKY010000088">
    <property type="protein sequence ID" value="MEC0231202.1"/>
    <property type="molecule type" value="Genomic_DNA"/>
</dbReference>
<keyword evidence="4" id="KW-0732">Signal</keyword>
<comment type="similarity">
    <text evidence="2">Belongs to the bacterial solute-binding protein 8 family.</text>
</comment>
<comment type="subcellular location">
    <subcellularLocation>
        <location evidence="1">Cell envelope</location>
    </subcellularLocation>
</comment>
<name>A0ABU6GAI0_9BACL</name>
<gene>
    <name evidence="7" type="ORF">P4I72_29305</name>
</gene>
<dbReference type="PROSITE" id="PS51257">
    <property type="entry name" value="PROKAR_LIPOPROTEIN"/>
    <property type="match status" value="1"/>
</dbReference>
<protein>
    <submittedName>
        <fullName evidence="7">Iron-siderophore ABC transporter substrate-binding protein</fullName>
    </submittedName>
</protein>
<dbReference type="RefSeq" id="WP_326075153.1">
    <property type="nucleotide sequence ID" value="NZ_JARLKY010000088.1"/>
</dbReference>
<evidence type="ECO:0000313" key="8">
    <source>
        <dbReference type="Proteomes" id="UP001338137"/>
    </source>
</evidence>
<evidence type="ECO:0000259" key="6">
    <source>
        <dbReference type="PROSITE" id="PS50983"/>
    </source>
</evidence>
<proteinExistence type="inferred from homology"/>